<feature type="domain" description="Rit1 DUSP-like" evidence="1">
    <location>
        <begin position="290"/>
        <end position="354"/>
    </location>
</feature>
<evidence type="ECO:0000313" key="3">
    <source>
        <dbReference type="EMBL" id="ORE07646.1"/>
    </source>
</evidence>
<dbReference type="Pfam" id="PF04179">
    <property type="entry name" value="Init_tRNA_PT"/>
    <property type="match status" value="1"/>
</dbReference>
<dbReference type="GO" id="GO:0019988">
    <property type="term" value="P:charged-tRNA amino acid modification"/>
    <property type="evidence" value="ECO:0007669"/>
    <property type="project" value="InterPro"/>
</dbReference>
<evidence type="ECO:0000259" key="1">
    <source>
        <dbReference type="Pfam" id="PF04179"/>
    </source>
</evidence>
<dbReference type="Proteomes" id="UP000242414">
    <property type="component" value="Unassembled WGS sequence"/>
</dbReference>
<dbReference type="Pfam" id="PF17184">
    <property type="entry name" value="Rit1_C"/>
    <property type="match status" value="1"/>
</dbReference>
<dbReference type="AlphaFoldDB" id="A0A1X0R6P4"/>
<protein>
    <submittedName>
        <fullName evidence="3">Initiator tRNA phosphoribosyl transferase</fullName>
    </submittedName>
</protein>
<name>A0A1X0R6P4_RHIZD</name>
<dbReference type="VEuPathDB" id="FungiDB:BCV72DRAFT_249286"/>
<dbReference type="InterPro" id="IPR033449">
    <property type="entry name" value="Rit1_N"/>
</dbReference>
<dbReference type="PANTHER" id="PTHR31811">
    <property type="entry name" value="TRNA A64-2'-O-RIBOSYLPHOSPHATE TRANSFERASE"/>
    <property type="match status" value="1"/>
</dbReference>
<dbReference type="InterPro" id="IPR007306">
    <property type="entry name" value="Rit1"/>
</dbReference>
<reference evidence="3" key="1">
    <citation type="journal article" date="2016" name="Proc. Natl. Acad. Sci. U.S.A.">
        <title>Lipid metabolic changes in an early divergent fungus govern the establishment of a mutualistic symbiosis with endobacteria.</title>
        <authorList>
            <person name="Lastovetsky O.A."/>
            <person name="Gaspar M.L."/>
            <person name="Mondo S.J."/>
            <person name="LaButti K.M."/>
            <person name="Sandor L."/>
            <person name="Grigoriev I.V."/>
            <person name="Henry S.A."/>
            <person name="Pawlowska T.E."/>
        </authorList>
    </citation>
    <scope>NUCLEOTIDE SEQUENCE [LARGE SCALE GENOMIC DNA]</scope>
    <source>
        <strain evidence="3">ATCC 52814</strain>
    </source>
</reference>
<dbReference type="GO" id="GO:0043399">
    <property type="term" value="F:tRNA adenosine(64)-2'-O-ribosylphosphate transferase activity"/>
    <property type="evidence" value="ECO:0007669"/>
    <property type="project" value="InterPro"/>
</dbReference>
<evidence type="ECO:0000259" key="2">
    <source>
        <dbReference type="Pfam" id="PF17184"/>
    </source>
</evidence>
<dbReference type="PANTHER" id="PTHR31811:SF0">
    <property type="entry name" value="TRNA A64-2'-O-RIBOSYLPHOSPHATE TRANSFERASE"/>
    <property type="match status" value="1"/>
</dbReference>
<proteinExistence type="predicted"/>
<keyword evidence="3" id="KW-0808">Transferase</keyword>
<gene>
    <name evidence="3" type="ORF">BCV72DRAFT_249286</name>
</gene>
<dbReference type="OrthoDB" id="45256at2759"/>
<dbReference type="InterPro" id="IPR033421">
    <property type="entry name" value="Rit1_DUSP-like"/>
</dbReference>
<dbReference type="GO" id="GO:0005737">
    <property type="term" value="C:cytoplasm"/>
    <property type="evidence" value="ECO:0007669"/>
    <property type="project" value="TreeGrafter"/>
</dbReference>
<feature type="domain" description="Rit1 N-terminal" evidence="2">
    <location>
        <begin position="14"/>
        <end position="225"/>
    </location>
</feature>
<accession>A0A1X0R6P4</accession>
<organism evidence="3">
    <name type="scientific">Rhizopus microsporus var. microsporus</name>
    <dbReference type="NCBI Taxonomy" id="86635"/>
    <lineage>
        <taxon>Eukaryota</taxon>
        <taxon>Fungi</taxon>
        <taxon>Fungi incertae sedis</taxon>
        <taxon>Mucoromycota</taxon>
        <taxon>Mucoromycotina</taxon>
        <taxon>Mucoromycetes</taxon>
        <taxon>Mucorales</taxon>
        <taxon>Mucorineae</taxon>
        <taxon>Rhizopodaceae</taxon>
        <taxon>Rhizopus</taxon>
    </lineage>
</organism>
<dbReference type="EMBL" id="KV921900">
    <property type="protein sequence ID" value="ORE07646.1"/>
    <property type="molecule type" value="Genomic_DNA"/>
</dbReference>
<sequence length="363" mass="41075">MTISDLFPRLALVAYSAYFKSTDGHMHIWDFNIRRNNLHLIPIIAQHHGCILVDSTRKGKRIPDALSKTIPIWCCTINRAVQRIKGYHWDTDFHSLPSAVSRSEHAQIEAKMESLVDKLMSSGIDVYAIADQLKKPLRPIWFTPQSCDTIVPDFDDCSFWPVVCLSASEAVENGYQARPGYLYVQGSGDDQEAWCLGLTPSLFWENHQLILESKGECERRVIEIVKDSLEKMNSQTTGSFAFIKPTTIAISDLASAQSNWQQFDVIINCSEKNLELNSDTYLHLPIPEGKRGKDSSVGIALSILVNYFDLDGQLQKEAKPRVDKKVIQHQLVRIISSWEKASPSRTTLKKVNVYFMSHSNTTD</sequence>